<keyword evidence="1" id="KW-0808">Transferase</keyword>
<dbReference type="Pfam" id="PF10620">
    <property type="entry name" value="MdcG"/>
    <property type="match status" value="1"/>
</dbReference>
<evidence type="ECO:0000259" key="3">
    <source>
        <dbReference type="Pfam" id="PF10620"/>
    </source>
</evidence>
<evidence type="ECO:0000256" key="1">
    <source>
        <dbReference type="ARBA" id="ARBA00022679"/>
    </source>
</evidence>
<dbReference type="InterPro" id="IPR048903">
    <property type="entry name" value="MdcG_N"/>
</dbReference>
<dbReference type="EMBL" id="WBSZ01001439">
    <property type="protein sequence ID" value="KAB2496783.1"/>
    <property type="molecule type" value="Genomic_DNA"/>
</dbReference>
<comment type="caution">
    <text evidence="5">The sequence shown here is derived from an EMBL/GenBank/DDBJ whole genome shotgun (WGS) entry which is preliminary data.</text>
</comment>
<evidence type="ECO:0000313" key="5">
    <source>
        <dbReference type="EMBL" id="KAB2496783.1"/>
    </source>
</evidence>
<reference evidence="5 6" key="1">
    <citation type="submission" date="2019-09" db="EMBL/GenBank/DDBJ databases">
        <title>Reversal of blaTEM antimicrobial resistance by CRISPR-Cas9 in clinical E. coli and other Enterobacteriaceae strains.</title>
        <authorList>
            <person name="Tagliaferri T."/>
            <person name="Guimaraes N."/>
            <person name="Pereira M."/>
            <person name="Felicori L."/>
            <person name="Horz H.-P."/>
            <person name="Santos S."/>
            <person name="Mendes T."/>
        </authorList>
    </citation>
    <scope>NUCLEOTIDE SEQUENCE [LARGE SCALE GENOMIC DNA]</scope>
    <source>
        <strain evidence="5 6">E2_blaTEM_MG</strain>
    </source>
</reference>
<evidence type="ECO:0000259" key="4">
    <source>
        <dbReference type="Pfam" id="PF20866"/>
    </source>
</evidence>
<proteinExistence type="predicted"/>
<dbReference type="Pfam" id="PF20866">
    <property type="entry name" value="MdcG_N"/>
    <property type="match status" value="1"/>
</dbReference>
<dbReference type="NCBIfam" id="TIGR03135">
    <property type="entry name" value="malonate_mdcG"/>
    <property type="match status" value="1"/>
</dbReference>
<keyword evidence="2" id="KW-0548">Nucleotidyltransferase</keyword>
<dbReference type="AlphaFoldDB" id="A0A6L3XM09"/>
<organism evidence="5 6">
    <name type="scientific">Enterobacter hormaechei</name>
    <dbReference type="NCBI Taxonomy" id="158836"/>
    <lineage>
        <taxon>Bacteria</taxon>
        <taxon>Pseudomonadati</taxon>
        <taxon>Pseudomonadota</taxon>
        <taxon>Gammaproteobacteria</taxon>
        <taxon>Enterobacterales</taxon>
        <taxon>Enterobacteriaceae</taxon>
        <taxon>Enterobacter</taxon>
        <taxon>Enterobacter cloacae complex</taxon>
    </lineage>
</organism>
<protein>
    <submittedName>
        <fullName evidence="5">Malonate decarboxylase holo-ACP synthase</fullName>
    </submittedName>
</protein>
<dbReference type="Proteomes" id="UP000476281">
    <property type="component" value="Unassembled WGS sequence"/>
</dbReference>
<dbReference type="InterPro" id="IPR017557">
    <property type="entry name" value="Holo-ACP_synthase"/>
</dbReference>
<dbReference type="NCBIfam" id="NF002332">
    <property type="entry name" value="PRK01293.1"/>
    <property type="match status" value="1"/>
</dbReference>
<feature type="domain" description="Phosphoribosyl-dephospho-CoA transferase MdcG C-terminal" evidence="3">
    <location>
        <begin position="96"/>
        <end position="159"/>
    </location>
</feature>
<dbReference type="GO" id="GO:0016779">
    <property type="term" value="F:nucleotidyltransferase activity"/>
    <property type="evidence" value="ECO:0007669"/>
    <property type="project" value="UniProtKB-KW"/>
</dbReference>
<name>A0A6L3XM09_9ENTR</name>
<accession>A0A6L3XM09</accession>
<sequence>MTTTLRPHDLIWLTARDALEGITESWVDAAWHAGLPVVVRRDVDNEGRIPVGVRGLRRDQRAAGWVKPENVLRVVSPEDLSVAADLLRSPFITQPPVQVALQLAQQSWPWTWGITGSTGYALATGIPVIHADSDLDLLIRAPRAVSPEAFTGWQAQLSRA</sequence>
<gene>
    <name evidence="5" type="ORF">F9C29_26415</name>
</gene>
<feature type="domain" description="Phosphoribosyl-dephospho-CoA transferase MdcG N-terminal" evidence="4">
    <location>
        <begin position="6"/>
        <end position="77"/>
    </location>
</feature>
<evidence type="ECO:0000256" key="2">
    <source>
        <dbReference type="ARBA" id="ARBA00022695"/>
    </source>
</evidence>
<feature type="non-terminal residue" evidence="5">
    <location>
        <position position="160"/>
    </location>
</feature>
<evidence type="ECO:0000313" key="6">
    <source>
        <dbReference type="Proteomes" id="UP000476281"/>
    </source>
</evidence>
<dbReference type="InterPro" id="IPR049180">
    <property type="entry name" value="MdcG_C"/>
</dbReference>